<comment type="caution">
    <text evidence="1">The sequence shown here is derived from an EMBL/GenBank/DDBJ whole genome shotgun (WGS) entry which is preliminary data.</text>
</comment>
<protein>
    <submittedName>
        <fullName evidence="1">Uncharacterized protein</fullName>
    </submittedName>
</protein>
<accession>A0A841EGV4</accession>
<proteinExistence type="predicted"/>
<keyword evidence="2" id="KW-1185">Reference proteome</keyword>
<sequence>MQNNEKKVIVPNNVTDNQDVLFYKPILPCNDRCNGFPPDLDKNNFCWTCVSPT</sequence>
<gene>
    <name evidence="1" type="ORF">HNP25_001254</name>
</gene>
<evidence type="ECO:0000313" key="1">
    <source>
        <dbReference type="EMBL" id="MBB6002602.1"/>
    </source>
</evidence>
<dbReference type="AlphaFoldDB" id="A0A841EGV4"/>
<dbReference type="EMBL" id="JACHKT010000006">
    <property type="protein sequence ID" value="MBB6002602.1"/>
    <property type="molecule type" value="Genomic_DNA"/>
</dbReference>
<reference evidence="1 2" key="1">
    <citation type="submission" date="2020-08" db="EMBL/GenBank/DDBJ databases">
        <title>Functional genomics of gut bacteria from endangered species of beetles.</title>
        <authorList>
            <person name="Carlos-Shanley C."/>
        </authorList>
    </citation>
    <scope>NUCLEOTIDE SEQUENCE [LARGE SCALE GENOMIC DNA]</scope>
    <source>
        <strain evidence="1 2">S00070</strain>
    </source>
</reference>
<dbReference type="Proteomes" id="UP000524404">
    <property type="component" value="Unassembled WGS sequence"/>
</dbReference>
<name>A0A841EGV4_9BACT</name>
<evidence type="ECO:0000313" key="2">
    <source>
        <dbReference type="Proteomes" id="UP000524404"/>
    </source>
</evidence>
<organism evidence="1 2">
    <name type="scientific">Arcicella rosea</name>
    <dbReference type="NCBI Taxonomy" id="502909"/>
    <lineage>
        <taxon>Bacteria</taxon>
        <taxon>Pseudomonadati</taxon>
        <taxon>Bacteroidota</taxon>
        <taxon>Cytophagia</taxon>
        <taxon>Cytophagales</taxon>
        <taxon>Flectobacillaceae</taxon>
        <taxon>Arcicella</taxon>
    </lineage>
</organism>